<comment type="caution">
    <text evidence="6">The sequence shown here is derived from an EMBL/GenBank/DDBJ whole genome shotgun (WGS) entry which is preliminary data.</text>
</comment>
<dbReference type="Gene3D" id="1.10.238.10">
    <property type="entry name" value="EF-hand"/>
    <property type="match status" value="1"/>
</dbReference>
<evidence type="ECO:0000256" key="3">
    <source>
        <dbReference type="ARBA" id="ARBA00022837"/>
    </source>
</evidence>
<proteinExistence type="inferred from homology"/>
<evidence type="ECO:0000259" key="5">
    <source>
        <dbReference type="PROSITE" id="PS50222"/>
    </source>
</evidence>
<gene>
    <name evidence="6" type="primary">Rcn3</name>
    <name evidence="6" type="ORF">RHICYA_R14992</name>
</gene>
<dbReference type="AlphaFoldDB" id="A0A7L1P2E5"/>
<feature type="compositionally biased region" description="Basic and acidic residues" evidence="4">
    <location>
        <begin position="42"/>
        <end position="58"/>
    </location>
</feature>
<dbReference type="GO" id="GO:0005783">
    <property type="term" value="C:endoplasmic reticulum"/>
    <property type="evidence" value="ECO:0007669"/>
    <property type="project" value="TreeGrafter"/>
</dbReference>
<evidence type="ECO:0000256" key="2">
    <source>
        <dbReference type="ARBA" id="ARBA00022723"/>
    </source>
</evidence>
<evidence type="ECO:0000313" key="6">
    <source>
        <dbReference type="EMBL" id="NXO05314.1"/>
    </source>
</evidence>
<dbReference type="PROSITE" id="PS50222">
    <property type="entry name" value="EF_HAND_2"/>
    <property type="match status" value="1"/>
</dbReference>
<keyword evidence="2" id="KW-0479">Metal-binding</keyword>
<dbReference type="OrthoDB" id="293868at2759"/>
<keyword evidence="3" id="KW-0106">Calcium</keyword>
<feature type="non-terminal residue" evidence="6">
    <location>
        <position position="1"/>
    </location>
</feature>
<evidence type="ECO:0000313" key="7">
    <source>
        <dbReference type="Proteomes" id="UP000565785"/>
    </source>
</evidence>
<dbReference type="Proteomes" id="UP000565785">
    <property type="component" value="Unassembled WGS sequence"/>
</dbReference>
<comment type="similarity">
    <text evidence="1">Belongs to the CREC family.</text>
</comment>
<dbReference type="InterPro" id="IPR011992">
    <property type="entry name" value="EF-hand-dom_pair"/>
</dbReference>
<protein>
    <submittedName>
        <fullName evidence="6">RCN3 protein</fullName>
    </submittedName>
</protein>
<feature type="non-terminal residue" evidence="6">
    <location>
        <position position="123"/>
    </location>
</feature>
<dbReference type="PANTHER" id="PTHR10827">
    <property type="entry name" value="RETICULOCALBIN"/>
    <property type="match status" value="1"/>
</dbReference>
<dbReference type="SUPFAM" id="SSF47473">
    <property type="entry name" value="EF-hand"/>
    <property type="match status" value="1"/>
</dbReference>
<accession>A0A7L1P2E5</accession>
<dbReference type="PANTHER" id="PTHR10827:SF47">
    <property type="entry name" value="RETICULOCALBIN-3"/>
    <property type="match status" value="1"/>
</dbReference>
<keyword evidence="7" id="KW-1185">Reference proteome</keyword>
<feature type="region of interest" description="Disordered" evidence="4">
    <location>
        <begin position="41"/>
        <end position="67"/>
    </location>
</feature>
<dbReference type="EMBL" id="VXBP01010711">
    <property type="protein sequence ID" value="NXO05314.1"/>
    <property type="molecule type" value="Genomic_DNA"/>
</dbReference>
<dbReference type="Pfam" id="PF13202">
    <property type="entry name" value="EF-hand_5"/>
    <property type="match status" value="1"/>
</dbReference>
<dbReference type="InterPro" id="IPR002048">
    <property type="entry name" value="EF_hand_dom"/>
</dbReference>
<feature type="domain" description="EF-hand" evidence="5">
    <location>
        <begin position="1"/>
        <end position="30"/>
    </location>
</feature>
<evidence type="ECO:0000256" key="4">
    <source>
        <dbReference type="SAM" id="MobiDB-lite"/>
    </source>
</evidence>
<dbReference type="GO" id="GO:0005509">
    <property type="term" value="F:calcium ion binding"/>
    <property type="evidence" value="ECO:0007669"/>
    <property type="project" value="InterPro"/>
</dbReference>
<reference evidence="6 7" key="1">
    <citation type="submission" date="2019-09" db="EMBL/GenBank/DDBJ databases">
        <title>Bird 10,000 Genomes (B10K) Project - Family phase.</title>
        <authorList>
            <person name="Zhang G."/>
        </authorList>
    </citation>
    <scope>NUCLEOTIDE SEQUENCE [LARGE SCALE GENOMIC DNA]</scope>
    <source>
        <strain evidence="6">B10K-DU-002-35</strain>
        <tissue evidence="6">Muscle</tissue>
    </source>
</reference>
<dbReference type="PROSITE" id="PS00018">
    <property type="entry name" value="EF_HAND_1"/>
    <property type="match status" value="3"/>
</dbReference>
<evidence type="ECO:0000256" key="1">
    <source>
        <dbReference type="ARBA" id="ARBA00006431"/>
    </source>
</evidence>
<name>A0A7L1P2E5_RHICY</name>
<sequence length="123" mass="13864">QETIEDMDRDGDGFIQEDEYIADLYEGLPGAPEPPWVQLERSQFRTGRDRDGDGRLGPEEVGGWLRPPRSDWAAAEAEHLVLRADGDQDGQLSRGEIMGHWQLFVGSQATSYGEDLQRPHDEL</sequence>
<organism evidence="6 7">
    <name type="scientific">Rhinopomastus cyanomelas</name>
    <name type="common">Common scimitarbill</name>
    <dbReference type="NCBI Taxonomy" id="113115"/>
    <lineage>
        <taxon>Eukaryota</taxon>
        <taxon>Metazoa</taxon>
        <taxon>Chordata</taxon>
        <taxon>Craniata</taxon>
        <taxon>Vertebrata</taxon>
        <taxon>Euteleostomi</taxon>
        <taxon>Archelosauria</taxon>
        <taxon>Archosauria</taxon>
        <taxon>Dinosauria</taxon>
        <taxon>Saurischia</taxon>
        <taxon>Theropoda</taxon>
        <taxon>Coelurosauria</taxon>
        <taxon>Aves</taxon>
        <taxon>Neognathae</taxon>
        <taxon>Neoaves</taxon>
        <taxon>Telluraves</taxon>
        <taxon>Coraciimorphae</taxon>
        <taxon>Bucerotiformes</taxon>
        <taxon>Rhinopomastidae</taxon>
        <taxon>Rhinopomastus</taxon>
    </lineage>
</organism>
<dbReference type="InterPro" id="IPR018247">
    <property type="entry name" value="EF_Hand_1_Ca_BS"/>
</dbReference>